<dbReference type="OrthoDB" id="9813965at2"/>
<protein>
    <submittedName>
        <fullName evidence="2">Copper chaperone</fullName>
    </submittedName>
</protein>
<comment type="caution">
    <text evidence="2">The sequence shown here is derived from an EMBL/GenBank/DDBJ whole genome shotgun (WGS) entry which is preliminary data.</text>
</comment>
<dbReference type="GO" id="GO:0046872">
    <property type="term" value="F:metal ion binding"/>
    <property type="evidence" value="ECO:0007669"/>
    <property type="project" value="InterPro"/>
</dbReference>
<accession>A0A7I9VCI9</accession>
<dbReference type="PROSITE" id="PS50846">
    <property type="entry name" value="HMA_2"/>
    <property type="match status" value="1"/>
</dbReference>
<sequence length="79" mass="8294">MGYQLERWKDMSSSEYQVAGMTCGHCEASVRKEVAAVEGVQDAQVSAQTGRLVVTSVGLVDEAAVVDAVTAAGYSAVRI</sequence>
<dbReference type="Gene3D" id="3.30.70.100">
    <property type="match status" value="1"/>
</dbReference>
<evidence type="ECO:0000313" key="2">
    <source>
        <dbReference type="EMBL" id="GEE03004.1"/>
    </source>
</evidence>
<evidence type="ECO:0000313" key="3">
    <source>
        <dbReference type="Proteomes" id="UP000444960"/>
    </source>
</evidence>
<dbReference type="AlphaFoldDB" id="A0A7I9VCI9"/>
<dbReference type="CDD" id="cd00371">
    <property type="entry name" value="HMA"/>
    <property type="match status" value="1"/>
</dbReference>
<keyword evidence="3" id="KW-1185">Reference proteome</keyword>
<evidence type="ECO:0000259" key="1">
    <source>
        <dbReference type="PROSITE" id="PS50846"/>
    </source>
</evidence>
<dbReference type="SUPFAM" id="SSF55008">
    <property type="entry name" value="HMA, heavy metal-associated domain"/>
    <property type="match status" value="1"/>
</dbReference>
<reference evidence="3" key="1">
    <citation type="submission" date="2019-06" db="EMBL/GenBank/DDBJ databases">
        <title>Gordonia isolated from sludge of a wastewater treatment plant.</title>
        <authorList>
            <person name="Tamura T."/>
            <person name="Aoyama K."/>
            <person name="Kang Y."/>
            <person name="Saito S."/>
            <person name="Akiyama N."/>
            <person name="Yazawa K."/>
            <person name="Gonoi T."/>
            <person name="Mikami Y."/>
        </authorList>
    </citation>
    <scope>NUCLEOTIDE SEQUENCE [LARGE SCALE GENOMIC DNA]</scope>
    <source>
        <strain evidence="3">NBRC 107696</strain>
    </source>
</reference>
<dbReference type="InterPro" id="IPR006121">
    <property type="entry name" value="HMA_dom"/>
</dbReference>
<organism evidence="2 3">
    <name type="scientific">Gordonia spumicola</name>
    <dbReference type="NCBI Taxonomy" id="589161"/>
    <lineage>
        <taxon>Bacteria</taxon>
        <taxon>Bacillati</taxon>
        <taxon>Actinomycetota</taxon>
        <taxon>Actinomycetes</taxon>
        <taxon>Mycobacteriales</taxon>
        <taxon>Gordoniaceae</taxon>
        <taxon>Gordonia</taxon>
    </lineage>
</organism>
<gene>
    <name evidence="2" type="ORF">nbrc107696_34500</name>
</gene>
<proteinExistence type="predicted"/>
<dbReference type="EMBL" id="BJOV01000005">
    <property type="protein sequence ID" value="GEE03004.1"/>
    <property type="molecule type" value="Genomic_DNA"/>
</dbReference>
<dbReference type="Proteomes" id="UP000444960">
    <property type="component" value="Unassembled WGS sequence"/>
</dbReference>
<feature type="domain" description="HMA" evidence="1">
    <location>
        <begin position="12"/>
        <end position="77"/>
    </location>
</feature>
<dbReference type="Pfam" id="PF00403">
    <property type="entry name" value="HMA"/>
    <property type="match status" value="1"/>
</dbReference>
<dbReference type="InterPro" id="IPR036163">
    <property type="entry name" value="HMA_dom_sf"/>
</dbReference>
<name>A0A7I9VCI9_9ACTN</name>